<keyword evidence="1" id="KW-0812">Transmembrane</keyword>
<organism evidence="2 3">
    <name type="scientific">Massilia terrae</name>
    <dbReference type="NCBI Taxonomy" id="1811224"/>
    <lineage>
        <taxon>Bacteria</taxon>
        <taxon>Pseudomonadati</taxon>
        <taxon>Pseudomonadota</taxon>
        <taxon>Betaproteobacteria</taxon>
        <taxon>Burkholderiales</taxon>
        <taxon>Oxalobacteraceae</taxon>
        <taxon>Telluria group</taxon>
        <taxon>Massilia</taxon>
    </lineage>
</organism>
<feature type="transmembrane region" description="Helical" evidence="1">
    <location>
        <begin position="30"/>
        <end position="54"/>
    </location>
</feature>
<dbReference type="Proteomes" id="UP001204621">
    <property type="component" value="Unassembled WGS sequence"/>
</dbReference>
<accession>A0ABT2D2D0</accession>
<gene>
    <name evidence="2" type="ORF">NX778_20130</name>
</gene>
<keyword evidence="1" id="KW-0472">Membrane</keyword>
<evidence type="ECO:0000256" key="1">
    <source>
        <dbReference type="SAM" id="Phobius"/>
    </source>
</evidence>
<reference evidence="2 3" key="1">
    <citation type="submission" date="2022-08" db="EMBL/GenBank/DDBJ databases">
        <title>Reclassification of Massilia species as members of the genera Telluria, Duganella, Pseudoduganella, Mokoshia gen. nov. and Zemynaea gen. nov. using orthogonal and non-orthogonal genome-based approaches.</title>
        <authorList>
            <person name="Bowman J.P."/>
        </authorList>
    </citation>
    <scope>NUCLEOTIDE SEQUENCE [LARGE SCALE GENOMIC DNA]</scope>
    <source>
        <strain evidence="2 3">JCM 31606</strain>
    </source>
</reference>
<protein>
    <submittedName>
        <fullName evidence="2">Uncharacterized protein</fullName>
    </submittedName>
</protein>
<dbReference type="RefSeq" id="WP_258813578.1">
    <property type="nucleotide sequence ID" value="NZ_JANUGU010000008.1"/>
</dbReference>
<comment type="caution">
    <text evidence="2">The sequence shown here is derived from an EMBL/GenBank/DDBJ whole genome shotgun (WGS) entry which is preliminary data.</text>
</comment>
<proteinExistence type="predicted"/>
<evidence type="ECO:0000313" key="3">
    <source>
        <dbReference type="Proteomes" id="UP001204621"/>
    </source>
</evidence>
<dbReference type="EMBL" id="JANUGU010000008">
    <property type="protein sequence ID" value="MCS0660388.1"/>
    <property type="molecule type" value="Genomic_DNA"/>
</dbReference>
<evidence type="ECO:0000313" key="2">
    <source>
        <dbReference type="EMBL" id="MCS0660388.1"/>
    </source>
</evidence>
<keyword evidence="3" id="KW-1185">Reference proteome</keyword>
<name>A0ABT2D2D0_9BURK</name>
<keyword evidence="1" id="KW-1133">Transmembrane helix</keyword>
<sequence length="60" mass="6379">MIHEPTELDADPAEQQRRVDAIVARGPGGAFAVAGVGLAVVMLCWLVFFFYVFVGRGGGN</sequence>